<dbReference type="AlphaFoldDB" id="A0A9W7AEZ0"/>
<evidence type="ECO:0000313" key="3">
    <source>
        <dbReference type="Proteomes" id="UP001165082"/>
    </source>
</evidence>
<accession>A0A9W7AEZ0</accession>
<feature type="compositionally biased region" description="Acidic residues" evidence="1">
    <location>
        <begin position="57"/>
        <end position="73"/>
    </location>
</feature>
<protein>
    <submittedName>
        <fullName evidence="2">Uncharacterized protein</fullName>
    </submittedName>
</protein>
<feature type="compositionally biased region" description="Polar residues" evidence="1">
    <location>
        <begin position="24"/>
        <end position="37"/>
    </location>
</feature>
<feature type="compositionally biased region" description="Acidic residues" evidence="1">
    <location>
        <begin position="7"/>
        <end position="19"/>
    </location>
</feature>
<name>A0A9W7AEZ0_9STRA</name>
<feature type="region of interest" description="Disordered" evidence="1">
    <location>
        <begin position="1"/>
        <end position="74"/>
    </location>
</feature>
<gene>
    <name evidence="2" type="ORF">TrRE_jg1411</name>
</gene>
<reference evidence="2" key="1">
    <citation type="submission" date="2022-07" db="EMBL/GenBank/DDBJ databases">
        <title>Genome analysis of Parmales, a sister group of diatoms, reveals the evolutionary specialization of diatoms from phago-mixotrophs to photoautotrophs.</title>
        <authorList>
            <person name="Ban H."/>
            <person name="Sato S."/>
            <person name="Yoshikawa S."/>
            <person name="Kazumasa Y."/>
            <person name="Nakamura Y."/>
            <person name="Ichinomiya M."/>
            <person name="Saitoh K."/>
            <person name="Sato N."/>
            <person name="Blanc-Mathieu R."/>
            <person name="Endo H."/>
            <person name="Kuwata A."/>
            <person name="Ogata H."/>
        </authorList>
    </citation>
    <scope>NUCLEOTIDE SEQUENCE</scope>
</reference>
<dbReference type="EMBL" id="BRXZ01005459">
    <property type="protein sequence ID" value="GMH66535.1"/>
    <property type="molecule type" value="Genomic_DNA"/>
</dbReference>
<feature type="compositionally biased region" description="Low complexity" evidence="1">
    <location>
        <begin position="44"/>
        <end position="56"/>
    </location>
</feature>
<organism evidence="2 3">
    <name type="scientific">Triparma retinervis</name>
    <dbReference type="NCBI Taxonomy" id="2557542"/>
    <lineage>
        <taxon>Eukaryota</taxon>
        <taxon>Sar</taxon>
        <taxon>Stramenopiles</taxon>
        <taxon>Ochrophyta</taxon>
        <taxon>Bolidophyceae</taxon>
        <taxon>Parmales</taxon>
        <taxon>Triparmaceae</taxon>
        <taxon>Triparma</taxon>
    </lineage>
</organism>
<dbReference type="Proteomes" id="UP001165082">
    <property type="component" value="Unassembled WGS sequence"/>
</dbReference>
<comment type="caution">
    <text evidence="2">The sequence shown here is derived from an EMBL/GenBank/DDBJ whole genome shotgun (WGS) entry which is preliminary data.</text>
</comment>
<evidence type="ECO:0000313" key="2">
    <source>
        <dbReference type="EMBL" id="GMH66535.1"/>
    </source>
</evidence>
<keyword evidence="3" id="KW-1185">Reference proteome</keyword>
<proteinExistence type="predicted"/>
<feature type="non-terminal residue" evidence="2">
    <location>
        <position position="360"/>
    </location>
</feature>
<dbReference type="OrthoDB" id="10479578at2759"/>
<evidence type="ECO:0000256" key="1">
    <source>
        <dbReference type="SAM" id="MobiDB-lite"/>
    </source>
</evidence>
<sequence>MDLQGVLDDDYSEESDLSEGFEANESSDSGASENLSGSDEAFSADDGSSVSGSDEAFSADDDSSETSDGESVFEDPNIVANAVLEVQDLSDDEFEASGFSPTTIKMTVDWSKRWVTIMADLRADNSIPDPTFDNKVITKARAIKFVAIDVASTNADGEYRFTNEKTYKVYHLSCLKRWFYLGNNPDGIQYADQAESTWPHGLNRTLRNIAKNHFGHPNVTRALREQMREPIFEIDIQLACLSNNPVSPNFYHDFSIFLLTFQSGSRNSPVCKMQLSDIVHIRMIPDTCEILVLLRFHELKAHAPGAEYMRHFSGLLHDHPNWSTDVVWHLHRWLLFRTNGYCGLVSPQIPHPSIYKDARI</sequence>